<proteinExistence type="predicted"/>
<comment type="caution">
    <text evidence="2">The sequence shown here is derived from an EMBL/GenBank/DDBJ whole genome shotgun (WGS) entry which is preliminary data.</text>
</comment>
<feature type="signal peptide" evidence="1">
    <location>
        <begin position="1"/>
        <end position="22"/>
    </location>
</feature>
<feature type="non-terminal residue" evidence="2">
    <location>
        <position position="106"/>
    </location>
</feature>
<keyword evidence="1" id="KW-0732">Signal</keyword>
<reference evidence="2 3" key="1">
    <citation type="submission" date="2023-02" db="EMBL/GenBank/DDBJ databases">
        <title>LHISI_Scaffold_Assembly.</title>
        <authorList>
            <person name="Stuart O.P."/>
            <person name="Cleave R."/>
            <person name="Magrath M.J.L."/>
            <person name="Mikheyev A.S."/>
        </authorList>
    </citation>
    <scope>NUCLEOTIDE SEQUENCE [LARGE SCALE GENOMIC DNA]</scope>
    <source>
        <strain evidence="2">Daus_M_001</strain>
        <tissue evidence="2">Leg muscle</tissue>
    </source>
</reference>
<dbReference type="Proteomes" id="UP001159363">
    <property type="component" value="Chromosome 3"/>
</dbReference>
<name>A0ABQ9HYD6_9NEOP</name>
<organism evidence="2 3">
    <name type="scientific">Dryococelus australis</name>
    <dbReference type="NCBI Taxonomy" id="614101"/>
    <lineage>
        <taxon>Eukaryota</taxon>
        <taxon>Metazoa</taxon>
        <taxon>Ecdysozoa</taxon>
        <taxon>Arthropoda</taxon>
        <taxon>Hexapoda</taxon>
        <taxon>Insecta</taxon>
        <taxon>Pterygota</taxon>
        <taxon>Neoptera</taxon>
        <taxon>Polyneoptera</taxon>
        <taxon>Phasmatodea</taxon>
        <taxon>Verophasmatodea</taxon>
        <taxon>Anareolatae</taxon>
        <taxon>Phasmatidae</taxon>
        <taxon>Eurycanthinae</taxon>
        <taxon>Dryococelus</taxon>
    </lineage>
</organism>
<evidence type="ECO:0000313" key="2">
    <source>
        <dbReference type="EMBL" id="KAJ8889398.1"/>
    </source>
</evidence>
<accession>A0ABQ9HYD6</accession>
<keyword evidence="3" id="KW-1185">Reference proteome</keyword>
<sequence length="106" mass="12404">MLQIFKWMNQVASLFGMKLVSCVLQNKTLITCPICQYTALNVRPNQHGRRTTFHLKQLYSEPQMIAKKKKQDLLCLCTLYHISDMYHDIFKRIVISATIKITTMHS</sequence>
<protein>
    <submittedName>
        <fullName evidence="2">Uncharacterized protein</fullName>
    </submittedName>
</protein>
<evidence type="ECO:0000313" key="3">
    <source>
        <dbReference type="Proteomes" id="UP001159363"/>
    </source>
</evidence>
<evidence type="ECO:0000256" key="1">
    <source>
        <dbReference type="SAM" id="SignalP"/>
    </source>
</evidence>
<dbReference type="EMBL" id="JARBHB010000003">
    <property type="protein sequence ID" value="KAJ8889398.1"/>
    <property type="molecule type" value="Genomic_DNA"/>
</dbReference>
<gene>
    <name evidence="2" type="ORF">PR048_008897</name>
</gene>
<feature type="chain" id="PRO_5047127295" evidence="1">
    <location>
        <begin position="23"/>
        <end position="106"/>
    </location>
</feature>